<dbReference type="GO" id="GO:1904108">
    <property type="term" value="P:protein localization to ciliary inversin compartment"/>
    <property type="evidence" value="ECO:0000318"/>
    <property type="project" value="GO_Central"/>
</dbReference>
<reference evidence="5" key="2">
    <citation type="submission" date="2021-01" db="UniProtKB">
        <authorList>
            <consortium name="EnsemblMetazoa"/>
        </authorList>
    </citation>
    <scope>IDENTIFICATION</scope>
</reference>
<dbReference type="InterPro" id="IPR036036">
    <property type="entry name" value="SOCS_box-like_dom_sf"/>
</dbReference>
<dbReference type="SMART" id="SM00969">
    <property type="entry name" value="SOCS_box"/>
    <property type="match status" value="1"/>
</dbReference>
<dbReference type="AlphaFoldDB" id="A0A7M7RHA1"/>
<dbReference type="GO" id="GO:0005929">
    <property type="term" value="C:cilium"/>
    <property type="evidence" value="ECO:0000318"/>
    <property type="project" value="GO_Central"/>
</dbReference>
<keyword evidence="6" id="KW-1185">Reference proteome</keyword>
<dbReference type="EnsemblMetazoa" id="XM_790817">
    <property type="protein sequence ID" value="XP_795910"/>
    <property type="gene ID" value="LOC591246"/>
</dbReference>
<protein>
    <recommendedName>
        <fullName evidence="4">SOCS box domain-containing protein</fullName>
    </recommendedName>
</protein>
<feature type="domain" description="SOCS box" evidence="4">
    <location>
        <begin position="277"/>
        <end position="326"/>
    </location>
</feature>
<dbReference type="GeneID" id="591246"/>
<dbReference type="InterPro" id="IPR036770">
    <property type="entry name" value="Ankyrin_rpt-contain_sf"/>
</dbReference>
<evidence type="ECO:0000256" key="2">
    <source>
        <dbReference type="ARBA" id="ARBA00023043"/>
    </source>
</evidence>
<feature type="repeat" description="ANK" evidence="3">
    <location>
        <begin position="157"/>
        <end position="189"/>
    </location>
</feature>
<dbReference type="InterPro" id="IPR002110">
    <property type="entry name" value="Ankyrin_rpt"/>
</dbReference>
<dbReference type="PANTHER" id="PTHR24173:SF74">
    <property type="entry name" value="ANKYRIN REPEAT DOMAIN-CONTAINING PROTEIN 16"/>
    <property type="match status" value="1"/>
</dbReference>
<name>A0A7M7RHA1_STRPU</name>
<dbReference type="OMA" id="CNGWTLL"/>
<dbReference type="PANTHER" id="PTHR24173">
    <property type="entry name" value="ANKYRIN REPEAT CONTAINING"/>
    <property type="match status" value="1"/>
</dbReference>
<dbReference type="Pfam" id="PF07525">
    <property type="entry name" value="SOCS_box"/>
    <property type="match status" value="1"/>
</dbReference>
<keyword evidence="1" id="KW-0677">Repeat</keyword>
<dbReference type="OrthoDB" id="539213at2759"/>
<feature type="repeat" description="ANK" evidence="3">
    <location>
        <begin position="221"/>
        <end position="253"/>
    </location>
</feature>
<sequence length="326" mass="36287">MMVRGPTRKRTRRFSCVDPMNQEARQAVAVGNVKRVKELLLIGLSPNEADCNGWTLLHLASSRGRERVLRELLEHQGSPCARDGIGGFTCLHYAAMHGRTRLAQLLLEYDKDNKYDLVNSPSSDGWTPLHVAAHYGRESFVRMLLQQGARVDALSTKGTSPLQLAIIREKVPCVKLLLAYASDIDIQSGFPLRYTILKGNMFLARLLLLNGASPNLGRSEDGQTPLHLSAMKDDTACCVLLCRFGADSHAVNDDGKTPLEMYKSLNEGDTGASLSVLTVPSRTPRTLQDHCRLVIRHRLGQKGLHHINLLPIANIVKDYVRYKDHY</sequence>
<evidence type="ECO:0000256" key="3">
    <source>
        <dbReference type="PROSITE-ProRule" id="PRU00023"/>
    </source>
</evidence>
<organism evidence="5 6">
    <name type="scientific">Strongylocentrotus purpuratus</name>
    <name type="common">Purple sea urchin</name>
    <dbReference type="NCBI Taxonomy" id="7668"/>
    <lineage>
        <taxon>Eukaryota</taxon>
        <taxon>Metazoa</taxon>
        <taxon>Echinodermata</taxon>
        <taxon>Eleutherozoa</taxon>
        <taxon>Echinozoa</taxon>
        <taxon>Echinoidea</taxon>
        <taxon>Euechinoidea</taxon>
        <taxon>Echinacea</taxon>
        <taxon>Camarodonta</taxon>
        <taxon>Echinidea</taxon>
        <taxon>Strongylocentrotidae</taxon>
        <taxon>Strongylocentrotus</taxon>
    </lineage>
</organism>
<dbReference type="PROSITE" id="PS50088">
    <property type="entry name" value="ANK_REPEAT"/>
    <property type="match status" value="5"/>
</dbReference>
<dbReference type="PROSITE" id="PS50225">
    <property type="entry name" value="SOCS"/>
    <property type="match status" value="1"/>
</dbReference>
<dbReference type="SUPFAM" id="SSF48403">
    <property type="entry name" value="Ankyrin repeat"/>
    <property type="match status" value="1"/>
</dbReference>
<evidence type="ECO:0000313" key="6">
    <source>
        <dbReference type="Proteomes" id="UP000007110"/>
    </source>
</evidence>
<evidence type="ECO:0000256" key="1">
    <source>
        <dbReference type="ARBA" id="ARBA00022737"/>
    </source>
</evidence>
<dbReference type="Gene3D" id="1.10.750.20">
    <property type="entry name" value="SOCS box"/>
    <property type="match status" value="1"/>
</dbReference>
<dbReference type="SUPFAM" id="SSF158235">
    <property type="entry name" value="SOCS box-like"/>
    <property type="match status" value="1"/>
</dbReference>
<dbReference type="SMART" id="SM00248">
    <property type="entry name" value="ANK"/>
    <property type="match status" value="6"/>
</dbReference>
<evidence type="ECO:0000313" key="5">
    <source>
        <dbReference type="EnsemblMetazoa" id="XP_795910"/>
    </source>
</evidence>
<feature type="repeat" description="ANK" evidence="3">
    <location>
        <begin position="86"/>
        <end position="112"/>
    </location>
</feature>
<dbReference type="PROSITE" id="PS50297">
    <property type="entry name" value="ANK_REP_REGION"/>
    <property type="match status" value="5"/>
</dbReference>
<feature type="repeat" description="ANK" evidence="3">
    <location>
        <begin position="124"/>
        <end position="156"/>
    </location>
</feature>
<dbReference type="RefSeq" id="XP_795910.1">
    <property type="nucleotide sequence ID" value="XM_790817.5"/>
</dbReference>
<accession>A0A7M7RHA1</accession>
<dbReference type="CTD" id="140460"/>
<dbReference type="KEGG" id="spu:591246"/>
<evidence type="ECO:0000259" key="4">
    <source>
        <dbReference type="PROSITE" id="PS50225"/>
    </source>
</evidence>
<reference evidence="6" key="1">
    <citation type="submission" date="2015-02" db="EMBL/GenBank/DDBJ databases">
        <title>Genome sequencing for Strongylocentrotus purpuratus.</title>
        <authorList>
            <person name="Murali S."/>
            <person name="Liu Y."/>
            <person name="Vee V."/>
            <person name="English A."/>
            <person name="Wang M."/>
            <person name="Skinner E."/>
            <person name="Han Y."/>
            <person name="Muzny D.M."/>
            <person name="Worley K.C."/>
            <person name="Gibbs R.A."/>
        </authorList>
    </citation>
    <scope>NUCLEOTIDE SEQUENCE</scope>
</reference>
<dbReference type="InParanoid" id="A0A7M7RHA1"/>
<proteinExistence type="predicted"/>
<keyword evidence="2 3" id="KW-0040">ANK repeat</keyword>
<dbReference type="Pfam" id="PF12796">
    <property type="entry name" value="Ank_2"/>
    <property type="match status" value="3"/>
</dbReference>
<dbReference type="InterPro" id="IPR001496">
    <property type="entry name" value="SOCS_box"/>
</dbReference>
<dbReference type="Gene3D" id="1.25.40.20">
    <property type="entry name" value="Ankyrin repeat-containing domain"/>
    <property type="match status" value="3"/>
</dbReference>
<feature type="repeat" description="ANK" evidence="3">
    <location>
        <begin position="52"/>
        <end position="84"/>
    </location>
</feature>
<dbReference type="Proteomes" id="UP000007110">
    <property type="component" value="Unassembled WGS sequence"/>
</dbReference>
<dbReference type="GO" id="GO:0035556">
    <property type="term" value="P:intracellular signal transduction"/>
    <property type="evidence" value="ECO:0007669"/>
    <property type="project" value="InterPro"/>
</dbReference>
<dbReference type="InterPro" id="IPR037326">
    <property type="entry name" value="ASB7_SOCS"/>
</dbReference>
<dbReference type="CDD" id="cd03726">
    <property type="entry name" value="SOCS_ASB7"/>
    <property type="match status" value="1"/>
</dbReference>